<name>A0A8K1THQ8_9VIRU</name>
<organism evidence="2">
    <name type="scientific">Grapevine-associated partitivirus 4</name>
    <dbReference type="NCBI Taxonomy" id="2894777"/>
    <lineage>
        <taxon>Viruses</taxon>
        <taxon>Riboviria</taxon>
        <taxon>Orthornavirae</taxon>
        <taxon>Pisuviricota</taxon>
        <taxon>Duplopiviricetes</taxon>
        <taxon>Durnavirales</taxon>
        <taxon>Partitiviridae</taxon>
    </lineage>
</organism>
<evidence type="ECO:0000256" key="1">
    <source>
        <dbReference type="SAM" id="MobiDB-lite"/>
    </source>
</evidence>
<reference evidence="2" key="1">
    <citation type="submission" date="2021-10" db="EMBL/GenBank/DDBJ databases">
        <title>Metatranscriptomics of field and in-vitro regenerated grapevine plants.</title>
        <authorList>
            <person name="Nerva L."/>
            <person name="Chitarra W."/>
            <person name="Gambino G."/>
        </authorList>
    </citation>
    <scope>NUCLEOTIDE SEQUENCE</scope>
    <source>
        <strain evidence="2">IPSP-CREA_VE</strain>
    </source>
</reference>
<feature type="compositionally biased region" description="Low complexity" evidence="1">
    <location>
        <begin position="23"/>
        <end position="32"/>
    </location>
</feature>
<feature type="region of interest" description="Disordered" evidence="1">
    <location>
        <begin position="1"/>
        <end position="66"/>
    </location>
</feature>
<dbReference type="Pfam" id="PF25666">
    <property type="entry name" value="Partiti_capsid"/>
    <property type="match status" value="1"/>
</dbReference>
<evidence type="ECO:0000313" key="2">
    <source>
        <dbReference type="EMBL" id="UGL61436.1"/>
    </source>
</evidence>
<feature type="compositionally biased region" description="Low complexity" evidence="1">
    <location>
        <begin position="1"/>
        <end position="16"/>
    </location>
</feature>
<sequence>MASPSAPTSAAGSTAPPEVPIQSAAAPASAPKGKARGFRRSNLSSAPRGNANLPEGSNLLQGESLVGNSEHSDGQPFVITIVPDLRPCTIVYTEWIQRNYLSGTIKESSTVSPASILAYMLYCTIGSILIMEYETPLARSHFAIHLYTDPSFQSFLTELKSAYIPEVVASTIKSFAPFKLEGRRNVLFIHSFSTMLHDHDMGRIIPPSIFLQAHDNLRTPPRIGMSYLFWLTRTAYEFDGADIKVGHLLGCLFDDNTQNHNTAGQHYQYHENWFSKFVVRFGDSITVRDNSRRPLLSAFNVPTLNLTSNAINPYAFLLGLNDTQFDKMNDLIESISLYLENQATTYPQIQAALHVSAGHAPRHVISPSQAPTFHRSTITDIDQAHIFIDTDFAPATYANVRPRLRYGQSPGAGDLFRRVGNWPQTIDINNNNAAIDVNPNDFDSRLFYLAKSTTSDNMLGFTTPITSIRNETQAQVLLFDPYDANVSQHEYTIVSGRTIENHNVDGIMLQVANPGIELDTLATRFMVGTIPLVHCVRQFSTTDMWYLYPRERTEPKSHHFGYKLYNAFKDYIPRFDREHTPSDRHDGYDIVNRVNGRGPSMFSMFGVTEPTTRHARRETYLWSSYRVNLNASNARPTESSIYAYASLEGIFGTASYLTRVPKAGMLISLT</sequence>
<dbReference type="EMBL" id="OK514781">
    <property type="protein sequence ID" value="UGL61436.1"/>
    <property type="molecule type" value="Genomic_RNA"/>
</dbReference>
<protein>
    <submittedName>
        <fullName evidence="2">Capsid protein</fullName>
    </submittedName>
</protein>
<dbReference type="InterPro" id="IPR058242">
    <property type="entry name" value="Capsid_partitivirus"/>
</dbReference>
<proteinExistence type="predicted"/>
<accession>A0A8K1THQ8</accession>